<dbReference type="AlphaFoldDB" id="A0A3N2DAW0"/>
<dbReference type="InterPro" id="IPR011013">
    <property type="entry name" value="Gal_mutarotase_sf_dom"/>
</dbReference>
<dbReference type="Pfam" id="PF02836">
    <property type="entry name" value="Glyco_hydro_2_C"/>
    <property type="match status" value="1"/>
</dbReference>
<dbReference type="InterPro" id="IPR004199">
    <property type="entry name" value="B-gal_small/dom_5"/>
</dbReference>
<dbReference type="InterPro" id="IPR032312">
    <property type="entry name" value="LacZ_4"/>
</dbReference>
<dbReference type="OrthoDB" id="9762066at2"/>
<evidence type="ECO:0000256" key="4">
    <source>
        <dbReference type="ARBA" id="ARBA00013303"/>
    </source>
</evidence>
<dbReference type="InterPro" id="IPR023230">
    <property type="entry name" value="Glyco_hydro_2_CS"/>
</dbReference>
<proteinExistence type="inferred from homology"/>
<dbReference type="SUPFAM" id="SSF49303">
    <property type="entry name" value="beta-Galactosidase/glucuronidase domain"/>
    <property type="match status" value="2"/>
</dbReference>
<dbReference type="PRINTS" id="PR00132">
    <property type="entry name" value="GLHYDRLASE2"/>
</dbReference>
<keyword evidence="11" id="KW-1185">Reference proteome</keyword>
<dbReference type="InterPro" id="IPR013783">
    <property type="entry name" value="Ig-like_fold"/>
</dbReference>
<evidence type="ECO:0000256" key="2">
    <source>
        <dbReference type="ARBA" id="ARBA00007401"/>
    </source>
</evidence>
<dbReference type="GO" id="GO:0009341">
    <property type="term" value="C:beta-galactosidase complex"/>
    <property type="evidence" value="ECO:0007669"/>
    <property type="project" value="InterPro"/>
</dbReference>
<keyword evidence="5" id="KW-0378">Hydrolase</keyword>
<evidence type="ECO:0000259" key="9">
    <source>
        <dbReference type="SMART" id="SM01038"/>
    </source>
</evidence>
<dbReference type="Pfam" id="PF16353">
    <property type="entry name" value="LacZ_4"/>
    <property type="match status" value="1"/>
</dbReference>
<dbReference type="InterPro" id="IPR006104">
    <property type="entry name" value="Glyco_hydro_2_N"/>
</dbReference>
<dbReference type="SUPFAM" id="SSF51445">
    <property type="entry name" value="(Trans)glycosidases"/>
    <property type="match status" value="1"/>
</dbReference>
<dbReference type="GO" id="GO:0030246">
    <property type="term" value="F:carbohydrate binding"/>
    <property type="evidence" value="ECO:0007669"/>
    <property type="project" value="InterPro"/>
</dbReference>
<comment type="catalytic activity">
    <reaction evidence="1">
        <text>Hydrolysis of terminal non-reducing beta-D-galactose residues in beta-D-galactosides.</text>
        <dbReference type="EC" id="3.2.1.23"/>
    </reaction>
</comment>
<dbReference type="PROSITE" id="PS00719">
    <property type="entry name" value="GLYCOSYL_HYDROL_F2_1"/>
    <property type="match status" value="1"/>
</dbReference>
<dbReference type="GO" id="GO:0005990">
    <property type="term" value="P:lactose catabolic process"/>
    <property type="evidence" value="ECO:0007669"/>
    <property type="project" value="TreeGrafter"/>
</dbReference>
<dbReference type="InterPro" id="IPR017853">
    <property type="entry name" value="GH"/>
</dbReference>
<sequence>MSAPGSLDGALVPSCVGVVAPRATFRTDAAVLPLDGTWSFAWFPSADTGVDLGDAGEGWAEMPVPGHWQLHGYGRPIYTNIRYPFPMDPPSVPDENPTGEYRRVVVLTGADLARDGRWLLRLEGVDSCAIVAVNGTVVGEVTGSRLPAEIDVTDVLRVGENVVGVRVHQWSTGSYLEDQDQWWLSGLFRSVSLVHRPAGGVRDVRVRASYDHRTGEGTLRVDVELAPASAGGAGSAGAEARDGVASGGVVSGGVVSGGAASCGDAVVRVPELGLGLRPGEPVTVPVEPWSAEVPRLYDVEVVTPTETVTLRVGFRTVAVVDGVFTVNGRRVLLRGVNRHEFDPREGRAVSRDVMEADVLAMKRHHCNAVRTSHYPPHPAFLDLCDEHGLYVMDECDLETHGFETEDWRGNPTDDPRFRDAMVDRMARMVERDKNHPSVVLWSLGNEAGRGRNLAAMAEDARSRDDRPIHYEPDQVLDVVDVYSRMYASVEETEAIGRGAEPQLDDLAADERRRRAPFVLCEYAHAMGNGPGGLADYERVLETYPRLMGGFVWEWFDHGIETRTASGETGYAYGGDFGEEIHDGSFVVDGLLLPDRTPSPGLVELAAVNAPLRIEAANRGRRPGSADDVTGPGERDVPAVSVRNRWEVLDTSGVEITWRTEVDGVGVADGVLDVPVLAPGAGAVVDLPARAWDAALDVRDAAFDARAEAGGGASIDAGADAGIGAGGRLSGAAEVWVTVEARVGARPWAPEGHRVGLGQVPLGTLPGSDGRGSAAVEGLDGRGSAAVAAPEPARAAAVGAPGHPVARVRSGDPVEPAPARADGAPVVVVERDLRIGPARFDARGTLVALGDLDVAHAGFDAMRPPTENDRAVGGGQSVSNLAAWTAAGLDRLRSRVREVRRTDDALLVRSRVAGSGTRSGFDVTYRWSAQDTALGPGVRLDLDVVPEGRWVGGLPRLGYTLALPMPSPGDVPVEYLGLGPGESYADSCAAARVGRWRTTVDGLATRYVVPQENGCRREVRWAAFDVTGGLTVQAHGRLDLTARTWSNAEIARAAHPHDLPVPSALWIHLDAGQDGLGSATCGPGVSVPHRYLPGPTRLSWTAVPAVPPR</sequence>
<evidence type="ECO:0000256" key="6">
    <source>
        <dbReference type="ARBA" id="ARBA00023295"/>
    </source>
</evidence>
<evidence type="ECO:0000313" key="11">
    <source>
        <dbReference type="Proteomes" id="UP000275356"/>
    </source>
</evidence>
<dbReference type="SMART" id="SM01038">
    <property type="entry name" value="Bgal_small_N"/>
    <property type="match status" value="1"/>
</dbReference>
<accession>A0A3N2DAW0</accession>
<dbReference type="InterPro" id="IPR014718">
    <property type="entry name" value="GH-type_carb-bd"/>
</dbReference>
<dbReference type="PANTHER" id="PTHR46323:SF2">
    <property type="entry name" value="BETA-GALACTOSIDASE"/>
    <property type="match status" value="1"/>
</dbReference>
<dbReference type="Pfam" id="PF02929">
    <property type="entry name" value="Bgal_small_N"/>
    <property type="match status" value="1"/>
</dbReference>
<dbReference type="EC" id="3.2.1.23" evidence="3"/>
<evidence type="ECO:0000256" key="7">
    <source>
        <dbReference type="ARBA" id="ARBA00032230"/>
    </source>
</evidence>
<dbReference type="PROSITE" id="PS00608">
    <property type="entry name" value="GLYCOSYL_HYDROL_F2_2"/>
    <property type="match status" value="1"/>
</dbReference>
<evidence type="ECO:0000313" key="10">
    <source>
        <dbReference type="EMBL" id="ROR96896.1"/>
    </source>
</evidence>
<dbReference type="Gene3D" id="2.60.40.10">
    <property type="entry name" value="Immunoglobulins"/>
    <property type="match status" value="2"/>
</dbReference>
<dbReference type="Pfam" id="PF02837">
    <property type="entry name" value="Glyco_hydro_2_N"/>
    <property type="match status" value="1"/>
</dbReference>
<keyword evidence="6" id="KW-0326">Glycosidase</keyword>
<dbReference type="SUPFAM" id="SSF49785">
    <property type="entry name" value="Galactose-binding domain-like"/>
    <property type="match status" value="1"/>
</dbReference>
<dbReference type="InterPro" id="IPR023232">
    <property type="entry name" value="Glyco_hydro_2_AS"/>
</dbReference>
<feature type="region of interest" description="Disordered" evidence="8">
    <location>
        <begin position="617"/>
        <end position="636"/>
    </location>
</feature>
<dbReference type="Gene3D" id="3.20.20.80">
    <property type="entry name" value="Glycosidases"/>
    <property type="match status" value="1"/>
</dbReference>
<evidence type="ECO:0000256" key="3">
    <source>
        <dbReference type="ARBA" id="ARBA00012756"/>
    </source>
</evidence>
<comment type="caution">
    <text evidence="10">The sequence shown here is derived from an EMBL/GenBank/DDBJ whole genome shotgun (WGS) entry which is preliminary data.</text>
</comment>
<comment type="similarity">
    <text evidence="2">Belongs to the glycosyl hydrolase 2 family.</text>
</comment>
<dbReference type="InterPro" id="IPR036156">
    <property type="entry name" value="Beta-gal/glucu_dom_sf"/>
</dbReference>
<feature type="region of interest" description="Disordered" evidence="8">
    <location>
        <begin position="795"/>
        <end position="819"/>
    </location>
</feature>
<dbReference type="Gene3D" id="2.70.98.10">
    <property type="match status" value="1"/>
</dbReference>
<dbReference type="Gene3D" id="2.60.120.260">
    <property type="entry name" value="Galactose-binding domain-like"/>
    <property type="match status" value="1"/>
</dbReference>
<dbReference type="Proteomes" id="UP000275356">
    <property type="component" value="Unassembled WGS sequence"/>
</dbReference>
<evidence type="ECO:0000256" key="1">
    <source>
        <dbReference type="ARBA" id="ARBA00001412"/>
    </source>
</evidence>
<name>A0A3N2DAW0_9MICO</name>
<dbReference type="InterPro" id="IPR006101">
    <property type="entry name" value="Glyco_hydro_2"/>
</dbReference>
<gene>
    <name evidence="10" type="ORF">EDD28_1488</name>
</gene>
<dbReference type="InterPro" id="IPR050347">
    <property type="entry name" value="Bact_Beta-galactosidase"/>
</dbReference>
<feature type="compositionally biased region" description="Low complexity" evidence="8">
    <location>
        <begin position="795"/>
        <end position="807"/>
    </location>
</feature>
<dbReference type="InterPro" id="IPR006103">
    <property type="entry name" value="Glyco_hydro_2_cat"/>
</dbReference>
<reference evidence="10 11" key="1">
    <citation type="submission" date="2018-11" db="EMBL/GenBank/DDBJ databases">
        <title>Sequencing the genomes of 1000 actinobacteria strains.</title>
        <authorList>
            <person name="Klenk H.-P."/>
        </authorList>
    </citation>
    <scope>NUCLEOTIDE SEQUENCE [LARGE SCALE GENOMIC DNA]</scope>
    <source>
        <strain evidence="10 11">DSM 13521</strain>
    </source>
</reference>
<evidence type="ECO:0000256" key="8">
    <source>
        <dbReference type="SAM" id="MobiDB-lite"/>
    </source>
</evidence>
<dbReference type="GO" id="GO:0004565">
    <property type="term" value="F:beta-galactosidase activity"/>
    <property type="evidence" value="ECO:0007669"/>
    <property type="project" value="UniProtKB-EC"/>
</dbReference>
<organism evidence="10 11">
    <name type="scientific">Salana multivorans</name>
    <dbReference type="NCBI Taxonomy" id="120377"/>
    <lineage>
        <taxon>Bacteria</taxon>
        <taxon>Bacillati</taxon>
        <taxon>Actinomycetota</taxon>
        <taxon>Actinomycetes</taxon>
        <taxon>Micrococcales</taxon>
        <taxon>Beutenbergiaceae</taxon>
        <taxon>Salana</taxon>
    </lineage>
</organism>
<dbReference type="RefSeq" id="WP_123739014.1">
    <property type="nucleotide sequence ID" value="NZ_RKHQ01000001.1"/>
</dbReference>
<dbReference type="SUPFAM" id="SSF74650">
    <property type="entry name" value="Galactose mutarotase-like"/>
    <property type="match status" value="1"/>
</dbReference>
<feature type="domain" description="Beta galactosidase small chain/" evidence="9">
    <location>
        <begin position="833"/>
        <end position="1102"/>
    </location>
</feature>
<dbReference type="PANTHER" id="PTHR46323">
    <property type="entry name" value="BETA-GALACTOSIDASE"/>
    <property type="match status" value="1"/>
</dbReference>
<dbReference type="InterPro" id="IPR008979">
    <property type="entry name" value="Galactose-bd-like_sf"/>
</dbReference>
<dbReference type="EMBL" id="RKHQ01000001">
    <property type="protein sequence ID" value="ROR96896.1"/>
    <property type="molecule type" value="Genomic_DNA"/>
</dbReference>
<evidence type="ECO:0000256" key="5">
    <source>
        <dbReference type="ARBA" id="ARBA00022801"/>
    </source>
</evidence>
<protein>
    <recommendedName>
        <fullName evidence="4">Beta-galactosidase</fullName>
        <ecNumber evidence="3">3.2.1.23</ecNumber>
    </recommendedName>
    <alternativeName>
        <fullName evidence="7">Lactase</fullName>
    </alternativeName>
</protein>